<reference evidence="2 3" key="1">
    <citation type="submission" date="2020-01" db="EMBL/GenBank/DDBJ databases">
        <title>Paenibacillus soybeanensis sp. nov. isolated from the nodules of soybean (Glycine max(L.) Merr).</title>
        <authorList>
            <person name="Wang H."/>
        </authorList>
    </citation>
    <scope>NUCLEOTIDE SEQUENCE [LARGE SCALE GENOMIC DNA]</scope>
    <source>
        <strain evidence="2 3">DSM 23054</strain>
    </source>
</reference>
<evidence type="ECO:0000313" key="2">
    <source>
        <dbReference type="EMBL" id="NBC72974.1"/>
    </source>
</evidence>
<dbReference type="InterPro" id="IPR043128">
    <property type="entry name" value="Rev_trsase/Diguanyl_cyclase"/>
</dbReference>
<organism evidence="2 3">
    <name type="scientific">Paenibacillus sacheonensis</name>
    <dbReference type="NCBI Taxonomy" id="742054"/>
    <lineage>
        <taxon>Bacteria</taxon>
        <taxon>Bacillati</taxon>
        <taxon>Bacillota</taxon>
        <taxon>Bacilli</taxon>
        <taxon>Bacillales</taxon>
        <taxon>Paenibacillaceae</taxon>
        <taxon>Paenibacillus</taxon>
    </lineage>
</organism>
<dbReference type="CDD" id="cd01949">
    <property type="entry name" value="GGDEF"/>
    <property type="match status" value="1"/>
</dbReference>
<dbReference type="InterPro" id="IPR000160">
    <property type="entry name" value="GGDEF_dom"/>
</dbReference>
<dbReference type="PROSITE" id="PS50887">
    <property type="entry name" value="GGDEF"/>
    <property type="match status" value="1"/>
</dbReference>
<dbReference type="SMART" id="SM00267">
    <property type="entry name" value="GGDEF"/>
    <property type="match status" value="1"/>
</dbReference>
<dbReference type="PANTHER" id="PTHR45138:SF9">
    <property type="entry name" value="DIGUANYLATE CYCLASE DGCM-RELATED"/>
    <property type="match status" value="1"/>
</dbReference>
<gene>
    <name evidence="2" type="ORF">GT003_28750</name>
</gene>
<evidence type="ECO:0000259" key="1">
    <source>
        <dbReference type="PROSITE" id="PS50887"/>
    </source>
</evidence>
<name>A0A7X4YX05_9BACL</name>
<dbReference type="Pfam" id="PF00990">
    <property type="entry name" value="GGDEF"/>
    <property type="match status" value="1"/>
</dbReference>
<dbReference type="Gene3D" id="3.30.70.270">
    <property type="match status" value="1"/>
</dbReference>
<dbReference type="EMBL" id="JAAAMU010000025">
    <property type="protein sequence ID" value="NBC72974.1"/>
    <property type="molecule type" value="Genomic_DNA"/>
</dbReference>
<dbReference type="InterPro" id="IPR013656">
    <property type="entry name" value="PAS_4"/>
</dbReference>
<keyword evidence="3" id="KW-1185">Reference proteome</keyword>
<dbReference type="PANTHER" id="PTHR45138">
    <property type="entry name" value="REGULATORY COMPONENTS OF SENSORY TRANSDUCTION SYSTEM"/>
    <property type="match status" value="1"/>
</dbReference>
<dbReference type="AlphaFoldDB" id="A0A7X4YX05"/>
<dbReference type="InterPro" id="IPR050469">
    <property type="entry name" value="Diguanylate_Cyclase"/>
</dbReference>
<dbReference type="InterPro" id="IPR029787">
    <property type="entry name" value="Nucleotide_cyclase"/>
</dbReference>
<dbReference type="GO" id="GO:0043709">
    <property type="term" value="P:cell adhesion involved in single-species biofilm formation"/>
    <property type="evidence" value="ECO:0007669"/>
    <property type="project" value="TreeGrafter"/>
</dbReference>
<dbReference type="RefSeq" id="WP_161704479.1">
    <property type="nucleotide sequence ID" value="NZ_JAAAMU010000025.1"/>
</dbReference>
<dbReference type="OrthoDB" id="9759607at2"/>
<dbReference type="GO" id="GO:0005886">
    <property type="term" value="C:plasma membrane"/>
    <property type="evidence" value="ECO:0007669"/>
    <property type="project" value="TreeGrafter"/>
</dbReference>
<dbReference type="SUPFAM" id="SSF55785">
    <property type="entry name" value="PYP-like sensor domain (PAS domain)"/>
    <property type="match status" value="1"/>
</dbReference>
<dbReference type="SUPFAM" id="SSF55073">
    <property type="entry name" value="Nucleotide cyclase"/>
    <property type="match status" value="1"/>
</dbReference>
<sequence>MIWAFLLLCIGSICITRMFAIMPITRDDLFHKINEGVLILDKCYRLAAFNRASENMFAHLNQKMVGYPFAIVWRELFGVEFPLQFEIAAGNMVVQLSVSDHPPLRTYQVRTSVLQHDEDNKGYLVLFTDITELRRLHIELEHVTYDGERIAADMTKLKIRHTELEHLAFCDELTGIYNRRAFLQRGSQMLAEARQDFEAFTVVMMDVDYFKKVNDTYGHLTGDQLLVHVVQACRSQLQAGELFARYGGEEFVFARKSCGAVEGEAFAERMRMAAAQPFAASVGHISITVSLGVAEAGNGVEETLSQLLSKADEALYIAKQQGRNRVCVHGGSFYKVNGY</sequence>
<dbReference type="GO" id="GO:0052621">
    <property type="term" value="F:diguanylate cyclase activity"/>
    <property type="evidence" value="ECO:0007669"/>
    <property type="project" value="TreeGrafter"/>
</dbReference>
<dbReference type="NCBIfam" id="TIGR00254">
    <property type="entry name" value="GGDEF"/>
    <property type="match status" value="1"/>
</dbReference>
<dbReference type="Pfam" id="PF08448">
    <property type="entry name" value="PAS_4"/>
    <property type="match status" value="1"/>
</dbReference>
<accession>A0A7X4YX05</accession>
<dbReference type="GO" id="GO:1902201">
    <property type="term" value="P:negative regulation of bacterial-type flagellum-dependent cell motility"/>
    <property type="evidence" value="ECO:0007669"/>
    <property type="project" value="TreeGrafter"/>
</dbReference>
<proteinExistence type="predicted"/>
<dbReference type="Gene3D" id="3.30.450.20">
    <property type="entry name" value="PAS domain"/>
    <property type="match status" value="1"/>
</dbReference>
<comment type="caution">
    <text evidence="2">The sequence shown here is derived from an EMBL/GenBank/DDBJ whole genome shotgun (WGS) entry which is preliminary data.</text>
</comment>
<dbReference type="InterPro" id="IPR035965">
    <property type="entry name" value="PAS-like_dom_sf"/>
</dbReference>
<evidence type="ECO:0000313" key="3">
    <source>
        <dbReference type="Proteomes" id="UP000558113"/>
    </source>
</evidence>
<feature type="domain" description="GGDEF" evidence="1">
    <location>
        <begin position="198"/>
        <end position="331"/>
    </location>
</feature>
<dbReference type="Proteomes" id="UP000558113">
    <property type="component" value="Unassembled WGS sequence"/>
</dbReference>
<protein>
    <submittedName>
        <fullName evidence="2">Diguanylate cyclase</fullName>
    </submittedName>
</protein>
<dbReference type="FunFam" id="3.30.70.270:FF:000001">
    <property type="entry name" value="Diguanylate cyclase domain protein"/>
    <property type="match status" value="1"/>
</dbReference>